<dbReference type="Proteomes" id="UP001065549">
    <property type="component" value="Unassembled WGS sequence"/>
</dbReference>
<gene>
    <name evidence="1" type="ORF">OBO34_01895</name>
</gene>
<evidence type="ECO:0000313" key="2">
    <source>
        <dbReference type="Proteomes" id="UP001065549"/>
    </source>
</evidence>
<organism evidence="1 2">
    <name type="scientific">Hominibacterium faecale</name>
    <dbReference type="NCBI Taxonomy" id="2839743"/>
    <lineage>
        <taxon>Bacteria</taxon>
        <taxon>Bacillati</taxon>
        <taxon>Bacillota</taxon>
        <taxon>Clostridia</taxon>
        <taxon>Peptostreptococcales</taxon>
        <taxon>Anaerovoracaceae</taxon>
        <taxon>Hominibacterium</taxon>
    </lineage>
</organism>
<proteinExistence type="predicted"/>
<keyword evidence="2" id="KW-1185">Reference proteome</keyword>
<dbReference type="EMBL" id="JAOSHN010000001">
    <property type="protein sequence ID" value="MCU7377100.1"/>
    <property type="molecule type" value="Genomic_DNA"/>
</dbReference>
<protein>
    <submittedName>
        <fullName evidence="1">Uncharacterized protein</fullName>
    </submittedName>
</protein>
<dbReference type="AlphaFoldDB" id="A0A9J6QNW0"/>
<name>A0A9J6QNW0_9FIRM</name>
<sequence>MKKGGGGAALYYGRMLILGKNKKYFLKFSLFSTVAASPVRLEAENSAFCRDQALQRSIFA</sequence>
<dbReference type="RefSeq" id="WP_253020586.1">
    <property type="nucleotide sequence ID" value="NZ_JAOSHN010000001.1"/>
</dbReference>
<evidence type="ECO:0000313" key="1">
    <source>
        <dbReference type="EMBL" id="MCU7377100.1"/>
    </source>
</evidence>
<reference evidence="1" key="1">
    <citation type="submission" date="2022-09" db="EMBL/GenBank/DDBJ databases">
        <title>Culturomic study of gut microbiota in children with autism spectrum disorder.</title>
        <authorList>
            <person name="Efimov B.A."/>
            <person name="Chaplin A.V."/>
            <person name="Sokolova S.R."/>
            <person name="Pikina A.P."/>
            <person name="Korzhanova M."/>
            <person name="Belova V."/>
            <person name="Korostin D."/>
        </authorList>
    </citation>
    <scope>NUCLEOTIDE SEQUENCE</scope>
    <source>
        <strain evidence="1">ASD5510</strain>
    </source>
</reference>
<comment type="caution">
    <text evidence="1">The sequence shown here is derived from an EMBL/GenBank/DDBJ whole genome shotgun (WGS) entry which is preliminary data.</text>
</comment>
<accession>A0A9J6QNW0</accession>